<feature type="region of interest" description="Disordered" evidence="1">
    <location>
        <begin position="1"/>
        <end position="30"/>
    </location>
</feature>
<organism evidence="2 3">
    <name type="scientific">Cohnella ginsengisoli</name>
    <dbReference type="NCBI Taxonomy" id="425004"/>
    <lineage>
        <taxon>Bacteria</taxon>
        <taxon>Bacillati</taxon>
        <taxon>Bacillota</taxon>
        <taxon>Bacilli</taxon>
        <taxon>Bacillales</taxon>
        <taxon>Paenibacillaceae</taxon>
        <taxon>Cohnella</taxon>
    </lineage>
</organism>
<proteinExistence type="predicted"/>
<dbReference type="AlphaFoldDB" id="A0A9X4KGT6"/>
<comment type="caution">
    <text evidence="2">The sequence shown here is derived from an EMBL/GenBank/DDBJ whole genome shotgun (WGS) entry which is preliminary data.</text>
</comment>
<name>A0A9X4KGT6_9BACL</name>
<keyword evidence="3" id="KW-1185">Reference proteome</keyword>
<sequence>MDPIGREQTGAAATVSAKAGASRQDRLRTEDFPVRDAEAAVFEAARKAIRLRTDTAQGAKATRAAAGLSRVRPSLPAWTIPC</sequence>
<evidence type="ECO:0000313" key="2">
    <source>
        <dbReference type="EMBL" id="MDG0792014.1"/>
    </source>
</evidence>
<accession>A0A9X4KGT6</accession>
<dbReference type="EMBL" id="JAPDHZ010000003">
    <property type="protein sequence ID" value="MDG0792014.1"/>
    <property type="molecule type" value="Genomic_DNA"/>
</dbReference>
<dbReference type="RefSeq" id="WP_277565843.1">
    <property type="nucleotide sequence ID" value="NZ_JAPDHZ010000003.1"/>
</dbReference>
<protein>
    <submittedName>
        <fullName evidence="2">Uncharacterized protein</fullName>
    </submittedName>
</protein>
<evidence type="ECO:0000313" key="3">
    <source>
        <dbReference type="Proteomes" id="UP001153387"/>
    </source>
</evidence>
<reference evidence="2 3" key="1">
    <citation type="submission" date="2022-10" db="EMBL/GenBank/DDBJ databases">
        <title>Comparative genomic analysis of Cohnella hashimotonis sp. nov., isolated from the International Space Station.</title>
        <authorList>
            <person name="Simpson A."/>
            <person name="Venkateswaran K."/>
        </authorList>
    </citation>
    <scope>NUCLEOTIDE SEQUENCE [LARGE SCALE GENOMIC DNA]</scope>
    <source>
        <strain evidence="2 3">DSM 18997</strain>
    </source>
</reference>
<dbReference type="Proteomes" id="UP001153387">
    <property type="component" value="Unassembled WGS sequence"/>
</dbReference>
<gene>
    <name evidence="2" type="ORF">OMP38_14950</name>
</gene>
<feature type="compositionally biased region" description="Low complexity" evidence="1">
    <location>
        <begin position="9"/>
        <end position="22"/>
    </location>
</feature>
<evidence type="ECO:0000256" key="1">
    <source>
        <dbReference type="SAM" id="MobiDB-lite"/>
    </source>
</evidence>